<dbReference type="OrthoDB" id="414133at2759"/>
<dbReference type="GO" id="GO:0044027">
    <property type="term" value="P:negative regulation of gene expression via chromosomal CpG island methylation"/>
    <property type="evidence" value="ECO:0007669"/>
    <property type="project" value="TreeGrafter"/>
</dbReference>
<keyword evidence="2 5" id="KW-0489">Methyltransferase</keyword>
<accession>A0A3A3A813</accession>
<dbReference type="GO" id="GO:0003677">
    <property type="term" value="F:DNA binding"/>
    <property type="evidence" value="ECO:0007669"/>
    <property type="project" value="TreeGrafter"/>
</dbReference>
<dbReference type="NCBIfam" id="TIGR00675">
    <property type="entry name" value="dcm"/>
    <property type="match status" value="1"/>
</dbReference>
<comment type="caution">
    <text evidence="8">The sequence shown here is derived from an EMBL/GenBank/DDBJ whole genome shotgun (WGS) entry which is preliminary data.</text>
</comment>
<dbReference type="InterPro" id="IPR031303">
    <property type="entry name" value="C5_meth_CS"/>
</dbReference>
<dbReference type="Gene3D" id="3.40.50.150">
    <property type="entry name" value="Vaccinia Virus protein VP39"/>
    <property type="match status" value="1"/>
</dbReference>
<keyword evidence="3 5" id="KW-0808">Transferase</keyword>
<proteinExistence type="inferred from homology"/>
<dbReference type="PROSITE" id="PS51679">
    <property type="entry name" value="SAM_MT_C5"/>
    <property type="match status" value="1"/>
</dbReference>
<dbReference type="PROSITE" id="PS00095">
    <property type="entry name" value="C5_MTASE_2"/>
    <property type="match status" value="1"/>
</dbReference>
<dbReference type="GO" id="GO:0005634">
    <property type="term" value="C:nucleus"/>
    <property type="evidence" value="ECO:0007669"/>
    <property type="project" value="TreeGrafter"/>
</dbReference>
<evidence type="ECO:0000256" key="2">
    <source>
        <dbReference type="ARBA" id="ARBA00022603"/>
    </source>
</evidence>
<comment type="similarity">
    <text evidence="5 6">Belongs to the class I-like SAM-binding methyltransferase superfamily. C5-methyltransferase family.</text>
</comment>
<evidence type="ECO:0000313" key="9">
    <source>
        <dbReference type="Proteomes" id="UP000266188"/>
    </source>
</evidence>
<keyword evidence="9" id="KW-1185">Reference proteome</keyword>
<feature type="region of interest" description="Disordered" evidence="7">
    <location>
        <begin position="1"/>
        <end position="24"/>
    </location>
</feature>
<dbReference type="InterPro" id="IPR029063">
    <property type="entry name" value="SAM-dependent_MTases_sf"/>
</dbReference>
<evidence type="ECO:0000256" key="1">
    <source>
        <dbReference type="ARBA" id="ARBA00011975"/>
    </source>
</evidence>
<evidence type="ECO:0000256" key="6">
    <source>
        <dbReference type="RuleBase" id="RU000416"/>
    </source>
</evidence>
<dbReference type="GO" id="GO:0032259">
    <property type="term" value="P:methylation"/>
    <property type="evidence" value="ECO:0007669"/>
    <property type="project" value="UniProtKB-KW"/>
</dbReference>
<gene>
    <name evidence="8" type="ORF">PHISCL_01548</name>
</gene>
<dbReference type="InterPro" id="IPR050390">
    <property type="entry name" value="C5-Methyltransferase"/>
</dbReference>
<protein>
    <recommendedName>
        <fullName evidence="1">DNA (cytosine-5-)-methyltransferase</fullName>
        <ecNumber evidence="1">2.1.1.37</ecNumber>
    </recommendedName>
</protein>
<evidence type="ECO:0000256" key="7">
    <source>
        <dbReference type="SAM" id="MobiDB-lite"/>
    </source>
</evidence>
<evidence type="ECO:0000256" key="4">
    <source>
        <dbReference type="ARBA" id="ARBA00022691"/>
    </source>
</evidence>
<dbReference type="PANTHER" id="PTHR10629:SF52">
    <property type="entry name" value="DNA (CYTOSINE-5)-METHYLTRANSFERASE 1"/>
    <property type="match status" value="1"/>
</dbReference>
<sequence length="649" mass="72813">MYHSLHPGSRIPPSITGRAPQESALSANSEVTLEHNPDYRYHQKDVIEAVAPASQGFGMAPRSRRPFDPQNQKKIEVIDLTSDEYDWPNEDNLPIENNLARLALPVVIPDEARVAKPKPRRADAGKRVMSEACVDGIIYKPGQSYKLFDGSYIRVVSILEDSNGIWLRGQRLFKLTHMEYLDNPKPYFPKWKKTLVWVVDENNDIPLGHIKRAVKIHFTNQIKSDKEHQENCLKQLFCCLKESSDLGSVRIEYLTRNEADEGYRSEPWELRNQWRSSTKLFGDSAKRSTNAREIIELDTDTGTGSTVVDLTIPETEGEVIARLTDSRQYTFADVFCGAGGMSSGAQKANLKLTWALDKSENAVQTYKLNFPDANCEVRDVFDFLTETQPTANIKVDICHGSPPCQTFSIAKTVASSTDDANFACIFSCADLIRATKPRVFTMEETSGLLEMNKHKPVFCRLVQSFLEIGYSVSWHMLHSQGYGVPQKRRRLIIIASGPGETLPPFPKPTHGLPGSGLLPYETINSVISTIPPLVPHHDTIGALFRARNKMPKRPYDGNRLAKTITSGGGEGNYHPSGKRQFTTREYASLQTFDDNFRFLGHEVLRQIGNAVPPLLAEAILKEVIKTLQETDRAEAIELLNRGIRSVDDL</sequence>
<dbReference type="GO" id="GO:0003886">
    <property type="term" value="F:DNA (cytosine-5-)-methyltransferase activity"/>
    <property type="evidence" value="ECO:0007669"/>
    <property type="project" value="UniProtKB-EC"/>
</dbReference>
<dbReference type="SUPFAM" id="SSF53335">
    <property type="entry name" value="S-adenosyl-L-methionine-dependent methyltransferases"/>
    <property type="match status" value="1"/>
</dbReference>
<dbReference type="InterPro" id="IPR001525">
    <property type="entry name" value="C5_MeTfrase"/>
</dbReference>
<keyword evidence="4 5" id="KW-0949">S-adenosyl-L-methionine</keyword>
<evidence type="ECO:0000313" key="8">
    <source>
        <dbReference type="EMBL" id="RJE26105.1"/>
    </source>
</evidence>
<evidence type="ECO:0000256" key="3">
    <source>
        <dbReference type="ARBA" id="ARBA00022679"/>
    </source>
</evidence>
<dbReference type="Proteomes" id="UP000266188">
    <property type="component" value="Unassembled WGS sequence"/>
</dbReference>
<dbReference type="STRING" id="2070753.A0A3A3A813"/>
<evidence type="ECO:0000256" key="5">
    <source>
        <dbReference type="PROSITE-ProRule" id="PRU01016"/>
    </source>
</evidence>
<dbReference type="PANTHER" id="PTHR10629">
    <property type="entry name" value="CYTOSINE-SPECIFIC METHYLTRANSFERASE"/>
    <property type="match status" value="1"/>
</dbReference>
<dbReference type="Gene3D" id="3.90.120.10">
    <property type="entry name" value="DNA Methylase, subunit A, domain 2"/>
    <property type="match status" value="1"/>
</dbReference>
<dbReference type="AlphaFoldDB" id="A0A3A3A813"/>
<name>A0A3A3A813_9EURO</name>
<dbReference type="EC" id="2.1.1.37" evidence="1"/>
<dbReference type="EMBL" id="MVGC01000029">
    <property type="protein sequence ID" value="RJE26105.1"/>
    <property type="molecule type" value="Genomic_DNA"/>
</dbReference>
<dbReference type="Pfam" id="PF00145">
    <property type="entry name" value="DNA_methylase"/>
    <property type="match status" value="2"/>
</dbReference>
<organism evidence="8 9">
    <name type="scientific">Aspergillus sclerotialis</name>
    <dbReference type="NCBI Taxonomy" id="2070753"/>
    <lineage>
        <taxon>Eukaryota</taxon>
        <taxon>Fungi</taxon>
        <taxon>Dikarya</taxon>
        <taxon>Ascomycota</taxon>
        <taxon>Pezizomycotina</taxon>
        <taxon>Eurotiomycetes</taxon>
        <taxon>Eurotiomycetidae</taxon>
        <taxon>Eurotiales</taxon>
        <taxon>Aspergillaceae</taxon>
        <taxon>Aspergillus</taxon>
        <taxon>Aspergillus subgen. Polypaecilum</taxon>
    </lineage>
</organism>
<reference evidence="9" key="1">
    <citation type="submission" date="2017-02" db="EMBL/GenBank/DDBJ databases">
        <authorList>
            <person name="Tafer H."/>
            <person name="Lopandic K."/>
        </authorList>
    </citation>
    <scope>NUCLEOTIDE SEQUENCE [LARGE SCALE GENOMIC DNA]</scope>
    <source>
        <strain evidence="9">CBS 366.77</strain>
    </source>
</reference>
<dbReference type="PRINTS" id="PR00105">
    <property type="entry name" value="C5METTRFRASE"/>
</dbReference>
<feature type="active site" evidence="5">
    <location>
        <position position="404"/>
    </location>
</feature>